<gene>
    <name evidence="9" type="ORF">RM423_04495</name>
</gene>
<dbReference type="PANTHER" id="PTHR30477">
    <property type="entry name" value="ABC-TRANSPORTER METAL-BINDING PROTEIN"/>
    <property type="match status" value="1"/>
</dbReference>
<comment type="caution">
    <text evidence="9">The sequence shown here is derived from an EMBL/GenBank/DDBJ whole genome shotgun (WGS) entry which is preliminary data.</text>
</comment>
<keyword evidence="3 6" id="KW-0812">Transmembrane</keyword>
<sequence length="324" mass="33046">MTGFSWNLVDDVYQLLSYHFMLNALRAGTIVAVVAGAIGYFMVLRRQSFAGHSLAIIGFPGAAGATWLGVSTQFGYFGFCVAAALVIAALPTSGRSTSGLGGYGEESAVIGTVQAFALACGFLFVSLYNGFLSGLNNLLFGSITGISDNQVLVLLVAAAGCLLALVLLGRPLLFASVDPDIARARGVPVRLVNAAFLVLLGVAAAGTSQVTGSLLVFALLVAPAATASRLTARPAAGLACSVLIAVAVTWLGEGIAFFSPYPIGFWVTSLAFAAFLLATGYRSLADRRGGFGRRHLSDPGQLGADSGTLGGSGISDAVAAGEPR</sequence>
<comment type="subcellular location">
    <subcellularLocation>
        <location evidence="6">Cell membrane</location>
        <topology evidence="6">Multi-pass membrane protein</topology>
    </subcellularLocation>
    <subcellularLocation>
        <location evidence="1">Membrane</location>
        <topology evidence="1">Multi-pass membrane protein</topology>
    </subcellularLocation>
</comment>
<evidence type="ECO:0000313" key="9">
    <source>
        <dbReference type="EMBL" id="MDT0260647.1"/>
    </source>
</evidence>
<dbReference type="Proteomes" id="UP001183176">
    <property type="component" value="Unassembled WGS sequence"/>
</dbReference>
<comment type="similarity">
    <text evidence="2 6">Belongs to the ABC-3 integral membrane protein family.</text>
</comment>
<accession>A0ABU2J6M3</accession>
<keyword evidence="10" id="KW-1185">Reference proteome</keyword>
<dbReference type="PANTHER" id="PTHR30477:SF13">
    <property type="entry name" value="IRON TRANSPORT SYSTEM MEMBRANE PROTEIN HI_0360-RELATED"/>
    <property type="match status" value="1"/>
</dbReference>
<feature type="transmembrane region" description="Helical" evidence="8">
    <location>
        <begin position="74"/>
        <end position="92"/>
    </location>
</feature>
<evidence type="ECO:0000313" key="10">
    <source>
        <dbReference type="Proteomes" id="UP001183176"/>
    </source>
</evidence>
<evidence type="ECO:0000256" key="1">
    <source>
        <dbReference type="ARBA" id="ARBA00004141"/>
    </source>
</evidence>
<proteinExistence type="inferred from homology"/>
<evidence type="ECO:0000256" key="8">
    <source>
        <dbReference type="SAM" id="Phobius"/>
    </source>
</evidence>
<feature type="transmembrane region" description="Helical" evidence="8">
    <location>
        <begin position="235"/>
        <end position="257"/>
    </location>
</feature>
<dbReference type="InterPro" id="IPR037294">
    <property type="entry name" value="ABC_BtuC-like"/>
</dbReference>
<feature type="transmembrane region" description="Helical" evidence="8">
    <location>
        <begin position="20"/>
        <end position="42"/>
    </location>
</feature>
<evidence type="ECO:0000256" key="3">
    <source>
        <dbReference type="ARBA" id="ARBA00022692"/>
    </source>
</evidence>
<dbReference type="EMBL" id="JAVREH010000004">
    <property type="protein sequence ID" value="MDT0260647.1"/>
    <property type="molecule type" value="Genomic_DNA"/>
</dbReference>
<dbReference type="InterPro" id="IPR001626">
    <property type="entry name" value="ABC_TroCD"/>
</dbReference>
<dbReference type="Pfam" id="PF00950">
    <property type="entry name" value="ABC-3"/>
    <property type="match status" value="1"/>
</dbReference>
<feature type="transmembrane region" description="Helical" evidence="8">
    <location>
        <begin position="151"/>
        <end position="175"/>
    </location>
</feature>
<dbReference type="RefSeq" id="WP_311421804.1">
    <property type="nucleotide sequence ID" value="NZ_JAVREH010000004.1"/>
</dbReference>
<dbReference type="SUPFAM" id="SSF81345">
    <property type="entry name" value="ABC transporter involved in vitamin B12 uptake, BtuC"/>
    <property type="match status" value="1"/>
</dbReference>
<organism evidence="9 10">
    <name type="scientific">Jatrophihabitans lederbergiae</name>
    <dbReference type="NCBI Taxonomy" id="3075547"/>
    <lineage>
        <taxon>Bacteria</taxon>
        <taxon>Bacillati</taxon>
        <taxon>Actinomycetota</taxon>
        <taxon>Actinomycetes</taxon>
        <taxon>Jatrophihabitantales</taxon>
        <taxon>Jatrophihabitantaceae</taxon>
        <taxon>Jatrophihabitans</taxon>
    </lineage>
</organism>
<keyword evidence="6" id="KW-0813">Transport</keyword>
<feature type="region of interest" description="Disordered" evidence="7">
    <location>
        <begin position="296"/>
        <end position="324"/>
    </location>
</feature>
<feature type="transmembrane region" description="Helical" evidence="8">
    <location>
        <begin position="113"/>
        <end position="131"/>
    </location>
</feature>
<evidence type="ECO:0000256" key="7">
    <source>
        <dbReference type="SAM" id="MobiDB-lite"/>
    </source>
</evidence>
<evidence type="ECO:0000256" key="6">
    <source>
        <dbReference type="RuleBase" id="RU003943"/>
    </source>
</evidence>
<dbReference type="Gene3D" id="1.10.3470.10">
    <property type="entry name" value="ABC transporter involved in vitamin B12 uptake, BtuC"/>
    <property type="match status" value="1"/>
</dbReference>
<reference evidence="10" key="1">
    <citation type="submission" date="2023-07" db="EMBL/GenBank/DDBJ databases">
        <title>30 novel species of actinomycetes from the DSMZ collection.</title>
        <authorList>
            <person name="Nouioui I."/>
        </authorList>
    </citation>
    <scope>NUCLEOTIDE SEQUENCE [LARGE SCALE GENOMIC DNA]</scope>
    <source>
        <strain evidence="10">DSM 44399</strain>
    </source>
</reference>
<evidence type="ECO:0000256" key="2">
    <source>
        <dbReference type="ARBA" id="ARBA00008034"/>
    </source>
</evidence>
<feature type="transmembrane region" description="Helical" evidence="8">
    <location>
        <begin position="49"/>
        <end position="68"/>
    </location>
</feature>
<keyword evidence="4 8" id="KW-1133">Transmembrane helix</keyword>
<evidence type="ECO:0000256" key="4">
    <source>
        <dbReference type="ARBA" id="ARBA00022989"/>
    </source>
</evidence>
<protein>
    <submittedName>
        <fullName evidence="9">Metal ABC transporter permease</fullName>
    </submittedName>
</protein>
<evidence type="ECO:0000256" key="5">
    <source>
        <dbReference type="ARBA" id="ARBA00023136"/>
    </source>
</evidence>
<name>A0ABU2J6M3_9ACTN</name>
<keyword evidence="5 8" id="KW-0472">Membrane</keyword>
<feature type="transmembrane region" description="Helical" evidence="8">
    <location>
        <begin position="263"/>
        <end position="284"/>
    </location>
</feature>